<feature type="compositionally biased region" description="Polar residues" evidence="7">
    <location>
        <begin position="1"/>
        <end position="10"/>
    </location>
</feature>
<evidence type="ECO:0000256" key="5">
    <source>
        <dbReference type="ARBA" id="ARBA00023136"/>
    </source>
</evidence>
<proteinExistence type="inferred from homology"/>
<keyword evidence="4 8" id="KW-1133">Transmembrane helix</keyword>
<evidence type="ECO:0000256" key="6">
    <source>
        <dbReference type="ARBA" id="ARBA00029467"/>
    </source>
</evidence>
<organism evidence="9 10">
    <name type="scientific">Ensete ventricosum</name>
    <name type="common">Abyssinian banana</name>
    <name type="synonym">Musa ensete</name>
    <dbReference type="NCBI Taxonomy" id="4639"/>
    <lineage>
        <taxon>Eukaryota</taxon>
        <taxon>Viridiplantae</taxon>
        <taxon>Streptophyta</taxon>
        <taxon>Embryophyta</taxon>
        <taxon>Tracheophyta</taxon>
        <taxon>Spermatophyta</taxon>
        <taxon>Magnoliopsida</taxon>
        <taxon>Liliopsida</taxon>
        <taxon>Zingiberales</taxon>
        <taxon>Musaceae</taxon>
        <taxon>Ensete</taxon>
    </lineage>
</organism>
<feature type="region of interest" description="Disordered" evidence="7">
    <location>
        <begin position="1"/>
        <end position="22"/>
    </location>
</feature>
<comment type="caution">
    <text evidence="9">The sequence shown here is derived from an EMBL/GenBank/DDBJ whole genome shotgun (WGS) entry which is preliminary data.</text>
</comment>
<evidence type="ECO:0000256" key="3">
    <source>
        <dbReference type="ARBA" id="ARBA00022729"/>
    </source>
</evidence>
<sequence length="256" mass="28718">MELALSTLSRMATEEEDAHEKRTPLKSKATILRWEEAVASAERRARVCRCMSATLPTTSMFCLMTASLALHVLHRLLSWLPDESFSSACVVPVPFQTLVDEMPYIFDLDLSPRGLLRKTKSLHRGFQSKERMLLSARHVAVYFPYKGKSVPSRALFRNAALLVFFVIAEAVSALALAMLTWVTITEGLHHSRNVHHDLGYQCPTTKTGLFGGAAFLALDASLFWFICQMLTLNARADYLDDEDPKGEYGQVYVTDI</sequence>
<dbReference type="Pfam" id="PF06749">
    <property type="entry name" value="DUF1218"/>
    <property type="match status" value="1"/>
</dbReference>
<dbReference type="PANTHER" id="PTHR31769">
    <property type="entry name" value="OS07G0462200 PROTEIN-RELATED"/>
    <property type="match status" value="1"/>
</dbReference>
<feature type="transmembrane region" description="Helical" evidence="8">
    <location>
        <begin position="159"/>
        <end position="184"/>
    </location>
</feature>
<reference evidence="9 10" key="1">
    <citation type="submission" date="2022-12" db="EMBL/GenBank/DDBJ databases">
        <title>Chromosome-scale assembly of the Ensete ventricosum genome.</title>
        <authorList>
            <person name="Dussert Y."/>
            <person name="Stocks J."/>
            <person name="Wendawek A."/>
            <person name="Woldeyes F."/>
            <person name="Nichols R.A."/>
            <person name="Borrell J.S."/>
        </authorList>
    </citation>
    <scope>NUCLEOTIDE SEQUENCE [LARGE SCALE GENOMIC DNA]</scope>
    <source>
        <strain evidence="10">cv. Maze</strain>
        <tissue evidence="9">Seeds</tissue>
    </source>
</reference>
<keyword evidence="2 8" id="KW-0812">Transmembrane</keyword>
<dbReference type="InterPro" id="IPR052222">
    <property type="entry name" value="DESIGUAL"/>
</dbReference>
<dbReference type="GO" id="GO:0012505">
    <property type="term" value="C:endomembrane system"/>
    <property type="evidence" value="ECO:0007669"/>
    <property type="project" value="UniProtKB-SubCell"/>
</dbReference>
<feature type="transmembrane region" description="Helical" evidence="8">
    <location>
        <begin position="208"/>
        <end position="227"/>
    </location>
</feature>
<evidence type="ECO:0000256" key="7">
    <source>
        <dbReference type="SAM" id="MobiDB-lite"/>
    </source>
</evidence>
<accession>A0AAV8PX73</accession>
<keyword evidence="5 8" id="KW-0472">Membrane</keyword>
<evidence type="ECO:0000256" key="8">
    <source>
        <dbReference type="SAM" id="Phobius"/>
    </source>
</evidence>
<evidence type="ECO:0000313" key="10">
    <source>
        <dbReference type="Proteomes" id="UP001222027"/>
    </source>
</evidence>
<name>A0AAV8PX73_ENSVE</name>
<dbReference type="AlphaFoldDB" id="A0AAV8PX73"/>
<dbReference type="InterPro" id="IPR009606">
    <property type="entry name" value="DEAL/Modifying_wall_lignin1/2"/>
</dbReference>
<protein>
    <recommendedName>
        <fullName evidence="11">CASP-like protein</fullName>
    </recommendedName>
</protein>
<dbReference type="Proteomes" id="UP001222027">
    <property type="component" value="Unassembled WGS sequence"/>
</dbReference>
<evidence type="ECO:0000313" key="9">
    <source>
        <dbReference type="EMBL" id="KAJ8458759.1"/>
    </source>
</evidence>
<evidence type="ECO:0008006" key="11">
    <source>
        <dbReference type="Google" id="ProtNLM"/>
    </source>
</evidence>
<gene>
    <name evidence="9" type="ORF">OPV22_031685</name>
</gene>
<evidence type="ECO:0000256" key="4">
    <source>
        <dbReference type="ARBA" id="ARBA00022989"/>
    </source>
</evidence>
<evidence type="ECO:0000256" key="2">
    <source>
        <dbReference type="ARBA" id="ARBA00022692"/>
    </source>
</evidence>
<keyword evidence="10" id="KW-1185">Reference proteome</keyword>
<dbReference type="EMBL" id="JAQQAF010000009">
    <property type="protein sequence ID" value="KAJ8458759.1"/>
    <property type="molecule type" value="Genomic_DNA"/>
</dbReference>
<comment type="similarity">
    <text evidence="6">Belongs to the DESIGUAL family.</text>
</comment>
<comment type="subcellular location">
    <subcellularLocation>
        <location evidence="1">Endomembrane system</location>
        <topology evidence="1">Multi-pass membrane protein</topology>
    </subcellularLocation>
</comment>
<evidence type="ECO:0000256" key="1">
    <source>
        <dbReference type="ARBA" id="ARBA00004127"/>
    </source>
</evidence>
<keyword evidence="3" id="KW-0732">Signal</keyword>